<evidence type="ECO:0000256" key="1">
    <source>
        <dbReference type="SAM" id="SignalP"/>
    </source>
</evidence>
<evidence type="ECO:0000313" key="2">
    <source>
        <dbReference type="EMBL" id="KAF2112319.1"/>
    </source>
</evidence>
<organism evidence="2 3">
    <name type="scientific">Lophiotrema nucula</name>
    <dbReference type="NCBI Taxonomy" id="690887"/>
    <lineage>
        <taxon>Eukaryota</taxon>
        <taxon>Fungi</taxon>
        <taxon>Dikarya</taxon>
        <taxon>Ascomycota</taxon>
        <taxon>Pezizomycotina</taxon>
        <taxon>Dothideomycetes</taxon>
        <taxon>Pleosporomycetidae</taxon>
        <taxon>Pleosporales</taxon>
        <taxon>Lophiotremataceae</taxon>
        <taxon>Lophiotrema</taxon>
    </lineage>
</organism>
<keyword evidence="3" id="KW-1185">Reference proteome</keyword>
<evidence type="ECO:0000313" key="3">
    <source>
        <dbReference type="Proteomes" id="UP000799770"/>
    </source>
</evidence>
<dbReference type="AlphaFoldDB" id="A0A6A5YYR5"/>
<accession>A0A6A5YYR5</accession>
<protein>
    <submittedName>
        <fullName evidence="2">Uncharacterized protein</fullName>
    </submittedName>
</protein>
<dbReference type="Proteomes" id="UP000799770">
    <property type="component" value="Unassembled WGS sequence"/>
</dbReference>
<dbReference type="EMBL" id="ML977331">
    <property type="protein sequence ID" value="KAF2112319.1"/>
    <property type="molecule type" value="Genomic_DNA"/>
</dbReference>
<feature type="signal peptide" evidence="1">
    <location>
        <begin position="1"/>
        <end position="17"/>
    </location>
</feature>
<keyword evidence="1" id="KW-0732">Signal</keyword>
<sequence length="75" mass="8327">MKTTLFLIAAILGLTTASPIQPLVNRQCQNYKPNCNDECGNIHETAQYCTCNHGNIPGFCTGLWQSYYQCCAEHA</sequence>
<name>A0A6A5YYR5_9PLEO</name>
<reference evidence="2" key="1">
    <citation type="journal article" date="2020" name="Stud. Mycol.">
        <title>101 Dothideomycetes genomes: a test case for predicting lifestyles and emergence of pathogens.</title>
        <authorList>
            <person name="Haridas S."/>
            <person name="Albert R."/>
            <person name="Binder M."/>
            <person name="Bloem J."/>
            <person name="Labutti K."/>
            <person name="Salamov A."/>
            <person name="Andreopoulos B."/>
            <person name="Baker S."/>
            <person name="Barry K."/>
            <person name="Bills G."/>
            <person name="Bluhm B."/>
            <person name="Cannon C."/>
            <person name="Castanera R."/>
            <person name="Culley D."/>
            <person name="Daum C."/>
            <person name="Ezra D."/>
            <person name="Gonzalez J."/>
            <person name="Henrissat B."/>
            <person name="Kuo A."/>
            <person name="Liang C."/>
            <person name="Lipzen A."/>
            <person name="Lutzoni F."/>
            <person name="Magnuson J."/>
            <person name="Mondo S."/>
            <person name="Nolan M."/>
            <person name="Ohm R."/>
            <person name="Pangilinan J."/>
            <person name="Park H.-J."/>
            <person name="Ramirez L."/>
            <person name="Alfaro M."/>
            <person name="Sun H."/>
            <person name="Tritt A."/>
            <person name="Yoshinaga Y."/>
            <person name="Zwiers L.-H."/>
            <person name="Turgeon B."/>
            <person name="Goodwin S."/>
            <person name="Spatafora J."/>
            <person name="Crous P."/>
            <person name="Grigoriev I."/>
        </authorList>
    </citation>
    <scope>NUCLEOTIDE SEQUENCE</scope>
    <source>
        <strain evidence="2">CBS 627.86</strain>
    </source>
</reference>
<gene>
    <name evidence="2" type="ORF">BDV96DRAFT_689605</name>
</gene>
<feature type="chain" id="PRO_5025379819" evidence="1">
    <location>
        <begin position="18"/>
        <end position="75"/>
    </location>
</feature>
<proteinExistence type="predicted"/>